<feature type="transmembrane region" description="Helical" evidence="1">
    <location>
        <begin position="120"/>
        <end position="139"/>
    </location>
</feature>
<accession>A0A1Y6EFL1</accession>
<reference evidence="3" key="1">
    <citation type="submission" date="2017-04" db="EMBL/GenBank/DDBJ databases">
        <authorList>
            <person name="Varghese N."/>
            <person name="Submissions S."/>
        </authorList>
    </citation>
    <scope>NUCLEOTIDE SEQUENCE [LARGE SCALE GENOMIC DNA]</scope>
</reference>
<keyword evidence="1" id="KW-1133">Transmembrane helix</keyword>
<proteinExistence type="predicted"/>
<dbReference type="RefSeq" id="WP_086436481.1">
    <property type="nucleotide sequence ID" value="NZ_FXWG01000001.1"/>
</dbReference>
<feature type="transmembrane region" description="Helical" evidence="1">
    <location>
        <begin position="89"/>
        <end position="108"/>
    </location>
</feature>
<name>A0A1Y6EFL1_9SPHN</name>
<evidence type="ECO:0000256" key="1">
    <source>
        <dbReference type="SAM" id="Phobius"/>
    </source>
</evidence>
<feature type="transmembrane region" description="Helical" evidence="1">
    <location>
        <begin position="12"/>
        <end position="30"/>
    </location>
</feature>
<keyword evidence="1" id="KW-0472">Membrane</keyword>
<evidence type="ECO:0000313" key="3">
    <source>
        <dbReference type="Proteomes" id="UP000194420"/>
    </source>
</evidence>
<sequence>MDEAISSGKTPWHLWVVGIVSLLWNAIGAADYTFSSLRSQAWFEMMQYPPEGIAYLEGFPAWAHGGWALGTIGAFLGSLLLLFRSRYAVWAFAISLVGIAITTLYEAGTEVPPELAEIQPAWFPFLLWGIAILLLVYSVRMRAKGVLR</sequence>
<dbReference type="OrthoDB" id="5801787at2"/>
<dbReference type="Proteomes" id="UP000194420">
    <property type="component" value="Unassembled WGS sequence"/>
</dbReference>
<evidence type="ECO:0000313" key="2">
    <source>
        <dbReference type="EMBL" id="SMQ61398.1"/>
    </source>
</evidence>
<gene>
    <name evidence="2" type="ORF">SAMN06297468_0554</name>
</gene>
<dbReference type="AlphaFoldDB" id="A0A1Y6EFL1"/>
<dbReference type="EMBL" id="FXWG01000001">
    <property type="protein sequence ID" value="SMQ61398.1"/>
    <property type="molecule type" value="Genomic_DNA"/>
</dbReference>
<evidence type="ECO:0008006" key="4">
    <source>
        <dbReference type="Google" id="ProtNLM"/>
    </source>
</evidence>
<protein>
    <recommendedName>
        <fullName evidence="4">DoxX-like family protein</fullName>
    </recommendedName>
</protein>
<keyword evidence="3" id="KW-1185">Reference proteome</keyword>
<organism evidence="2 3">
    <name type="scientific">Altererythrobacter xiamenensis</name>
    <dbReference type="NCBI Taxonomy" id="1316679"/>
    <lineage>
        <taxon>Bacteria</taxon>
        <taxon>Pseudomonadati</taxon>
        <taxon>Pseudomonadota</taxon>
        <taxon>Alphaproteobacteria</taxon>
        <taxon>Sphingomonadales</taxon>
        <taxon>Erythrobacteraceae</taxon>
        <taxon>Altererythrobacter</taxon>
    </lineage>
</organism>
<keyword evidence="1" id="KW-0812">Transmembrane</keyword>
<feature type="transmembrane region" description="Helical" evidence="1">
    <location>
        <begin position="61"/>
        <end position="82"/>
    </location>
</feature>